<keyword evidence="4" id="KW-1185">Reference proteome</keyword>
<name>A0A813GX95_POLGL</name>
<evidence type="ECO:0000313" key="2">
    <source>
        <dbReference type="EMBL" id="CAE8598487.1"/>
    </source>
</evidence>
<protein>
    <recommendedName>
        <fullName evidence="1">Helicase-associated domain-containing protein</fullName>
    </recommendedName>
</protein>
<feature type="domain" description="Helicase-associated" evidence="1">
    <location>
        <begin position="283"/>
        <end position="336"/>
    </location>
</feature>
<feature type="domain" description="Helicase-associated" evidence="1">
    <location>
        <begin position="211"/>
        <end position="271"/>
    </location>
</feature>
<organism evidence="3 4">
    <name type="scientific">Polarella glacialis</name>
    <name type="common">Dinoflagellate</name>
    <dbReference type="NCBI Taxonomy" id="89957"/>
    <lineage>
        <taxon>Eukaryota</taxon>
        <taxon>Sar</taxon>
        <taxon>Alveolata</taxon>
        <taxon>Dinophyceae</taxon>
        <taxon>Suessiales</taxon>
        <taxon>Suessiaceae</taxon>
        <taxon>Polarella</taxon>
    </lineage>
</organism>
<proteinExistence type="predicted"/>
<dbReference type="EMBL" id="CAJNNV010029734">
    <property type="protein sequence ID" value="CAE8629897.1"/>
    <property type="molecule type" value="Genomic_DNA"/>
</dbReference>
<dbReference type="InterPro" id="IPR005114">
    <property type="entry name" value="Helicase_assoc"/>
</dbReference>
<dbReference type="Gene3D" id="6.10.140.530">
    <property type="match status" value="2"/>
</dbReference>
<reference evidence="3" key="1">
    <citation type="submission" date="2021-02" db="EMBL/GenBank/DDBJ databases">
        <authorList>
            <person name="Dougan E. K."/>
            <person name="Rhodes N."/>
            <person name="Thang M."/>
            <person name="Chan C."/>
        </authorList>
    </citation>
    <scope>NUCLEOTIDE SEQUENCE</scope>
</reference>
<evidence type="ECO:0000259" key="1">
    <source>
        <dbReference type="Pfam" id="PF03457"/>
    </source>
</evidence>
<dbReference type="EMBL" id="CAJNNV010010313">
    <property type="protein sequence ID" value="CAE8598487.1"/>
    <property type="molecule type" value="Genomic_DNA"/>
</dbReference>
<gene>
    <name evidence="2" type="ORF">PGLA1383_LOCUS16894</name>
    <name evidence="3" type="ORF">PGLA1383_LOCUS46297</name>
</gene>
<dbReference type="PANTHER" id="PTHR33418:SF1">
    <property type="entry name" value="HELICASE-ASSOCIATED DOMAIN-CONTAINING PROTEIN"/>
    <property type="match status" value="1"/>
</dbReference>
<dbReference type="AlphaFoldDB" id="A0A813GX95"/>
<accession>A0A813GX95</accession>
<comment type="caution">
    <text evidence="3">The sequence shown here is derived from an EMBL/GenBank/DDBJ whole genome shotgun (WGS) entry which is preliminary data.</text>
</comment>
<dbReference type="PANTHER" id="PTHR33418">
    <property type="entry name" value="HELICASE-ASSOCIATED"/>
    <property type="match status" value="1"/>
</dbReference>
<evidence type="ECO:0000313" key="4">
    <source>
        <dbReference type="Proteomes" id="UP000654075"/>
    </source>
</evidence>
<dbReference type="Proteomes" id="UP000654075">
    <property type="component" value="Unassembled WGS sequence"/>
</dbReference>
<evidence type="ECO:0000313" key="3">
    <source>
        <dbReference type="EMBL" id="CAE8629897.1"/>
    </source>
</evidence>
<sequence>MEKRGFRRVFVFHATDADMNMFHEELVHEAHRSDYVVSSQRVGNNLPYKERRAMYAETGEARPVVVSSSLPFDEEMGLDPDLPAADMVVILRGCTDTLTALTLVLDLLAKPSPGKRSGFIMVPLTKQQASAESGALPKAAVVALAALVQHGGPRLFESLKQFAQRRAMLGRLLSSTEWPEELQTVLDLESEVSAEAIFHVADLAASRLAPAWSSKLGLLMAFRLREGSVEVPAKHAESGVELHKWLREQHAAALQGQLDEEQLQQLRALGVELAVDCEARVTEEWERRFRQLEDFHHAEGGSDVEGLSRWLKMQRSRAKRGSLKKKQRLRLSQLGVNFEQPGV</sequence>
<dbReference type="Pfam" id="PF03457">
    <property type="entry name" value="HA"/>
    <property type="match status" value="2"/>
</dbReference>